<dbReference type="PRINTS" id="PR00509">
    <property type="entry name" value="PGMPMM"/>
</dbReference>
<dbReference type="InterPro" id="IPR036900">
    <property type="entry name" value="A-D-PHexomutase_C_sf"/>
</dbReference>
<dbReference type="GO" id="GO:0008966">
    <property type="term" value="F:phosphoglucosamine mutase activity"/>
    <property type="evidence" value="ECO:0007669"/>
    <property type="project" value="UniProtKB-EC"/>
</dbReference>
<dbReference type="EC" id="5.4.2.10" evidence="13"/>
<dbReference type="SUPFAM" id="SSF53738">
    <property type="entry name" value="Phosphoglucomutase, first 3 domains"/>
    <property type="match status" value="3"/>
</dbReference>
<comment type="similarity">
    <text evidence="2 7">Belongs to the phosphohexose mutase family.</text>
</comment>
<dbReference type="STRING" id="1407055.NITUZ_140192"/>
<evidence type="ECO:0000256" key="5">
    <source>
        <dbReference type="ARBA" id="ARBA00022842"/>
    </source>
</evidence>
<dbReference type="GO" id="GO:0005975">
    <property type="term" value="P:carbohydrate metabolic process"/>
    <property type="evidence" value="ECO:0007669"/>
    <property type="project" value="InterPro"/>
</dbReference>
<keyword evidence="3" id="KW-0597">Phosphoprotein</keyword>
<evidence type="ECO:0000256" key="1">
    <source>
        <dbReference type="ARBA" id="ARBA00001946"/>
    </source>
</evidence>
<accession>V6AR56</accession>
<protein>
    <submittedName>
        <fullName evidence="13">Phosphoglucosamine mutase</fullName>
        <ecNumber evidence="13">5.4.2.10</ecNumber>
    </submittedName>
</protein>
<name>V6AR56_9ARCH</name>
<dbReference type="PROSITE" id="PS00710">
    <property type="entry name" value="PGM_PMM"/>
    <property type="match status" value="1"/>
</dbReference>
<feature type="domain" description="Alpha-D-phosphohexomutase C-terminal" evidence="9">
    <location>
        <begin position="419"/>
        <end position="469"/>
    </location>
</feature>
<dbReference type="PANTHER" id="PTHR43771:SF1">
    <property type="entry name" value="PHOSPHOMANNOMUTASE"/>
    <property type="match status" value="1"/>
</dbReference>
<evidence type="ECO:0000259" key="11">
    <source>
        <dbReference type="Pfam" id="PF02879"/>
    </source>
</evidence>
<organism evidence="13 14">
    <name type="scientific">Candidatus Nitrosotenuis uzonensis</name>
    <dbReference type="NCBI Taxonomy" id="1407055"/>
    <lineage>
        <taxon>Archaea</taxon>
        <taxon>Nitrososphaerota</taxon>
        <taxon>Candidatus Nitrosotenuis</taxon>
    </lineage>
</organism>
<feature type="domain" description="Alpha-D-phosphohexomutase alpha/beta/alpha" evidence="12">
    <location>
        <begin position="290"/>
        <end position="398"/>
    </location>
</feature>
<keyword evidence="4 7" id="KW-0479">Metal-binding</keyword>
<dbReference type="InterPro" id="IPR005844">
    <property type="entry name" value="A-D-PHexomutase_a/b/a-I"/>
</dbReference>
<comment type="caution">
    <text evidence="13">The sequence shown here is derived from an EMBL/GenBank/DDBJ whole genome shotgun (WGS) entry which is preliminary data.</text>
</comment>
<dbReference type="NCBIfam" id="TIGR03990">
    <property type="entry name" value="Arch_GlmM"/>
    <property type="match status" value="1"/>
</dbReference>
<evidence type="ECO:0000313" key="13">
    <source>
        <dbReference type="EMBL" id="CDI05117.1"/>
    </source>
</evidence>
<dbReference type="Pfam" id="PF02878">
    <property type="entry name" value="PGM_PMM_I"/>
    <property type="match status" value="1"/>
</dbReference>
<dbReference type="CDD" id="cd03087">
    <property type="entry name" value="PGM_like1"/>
    <property type="match status" value="1"/>
</dbReference>
<keyword evidence="8" id="KW-0175">Coiled coil</keyword>
<dbReference type="Pfam" id="PF02880">
    <property type="entry name" value="PGM_PMM_III"/>
    <property type="match status" value="1"/>
</dbReference>
<keyword evidence="5 7" id="KW-0460">Magnesium</keyword>
<dbReference type="Gene3D" id="3.30.310.50">
    <property type="entry name" value="Alpha-D-phosphohexomutase, C-terminal domain"/>
    <property type="match status" value="1"/>
</dbReference>
<evidence type="ECO:0000256" key="2">
    <source>
        <dbReference type="ARBA" id="ARBA00010231"/>
    </source>
</evidence>
<dbReference type="Pfam" id="PF02879">
    <property type="entry name" value="PGM_PMM_II"/>
    <property type="match status" value="1"/>
</dbReference>
<dbReference type="InterPro" id="IPR016066">
    <property type="entry name" value="A-D-PHexomutase_CS"/>
</dbReference>
<dbReference type="InterPro" id="IPR024086">
    <property type="entry name" value="GlmM_arc-type"/>
</dbReference>
<dbReference type="EMBL" id="CBTY010000006">
    <property type="protein sequence ID" value="CDI05117.1"/>
    <property type="molecule type" value="Genomic_DNA"/>
</dbReference>
<feature type="coiled-coil region" evidence="8">
    <location>
        <begin position="403"/>
        <end position="430"/>
    </location>
</feature>
<evidence type="ECO:0000256" key="7">
    <source>
        <dbReference type="RuleBase" id="RU004326"/>
    </source>
</evidence>
<sequence length="484" mass="53287">MATPAMMLKFHTNLLLTIGNQTLITHKSKQFTKNSLARLFGTNGIRGVFLEDLTLEFVHDISLAIGTFFRRGPILIGHDGRDSSPVLAKIVCSSLNSIGIDCKMGGLVPTPALEFATRNLGYSGGIMITASHNPPKYNGIKLAASDGVEVSREDELRIEKIYFAKKWKKGYKIGRTDREPQIISSYVKGIVSHVNSKKIKARKFKVVLDLGNGAQAAAAPILCKELGCKTFLLNEKIDGQFPGRGSEPTPSNLSKLSSTVLNHKADLGIAFDGDGDRSIFCDEKGQILTGDRSALVLTNHLLQKNPGSKVVTCLNSSNLTEQIASMTSSKVIRTKVGSVEVSRRMVPEKALVGFEENGGFMYGKHNQVRDGSMTLALALDMLASSGRSMSEEMDLLPKSYTTKDKFSCTREQARKVISELKKEHKRYDTTDGIKILLGKEWIMVRPSGTEPIARIYGESDSQENLELLMSRYTKKIKSILERIH</sequence>
<dbReference type="InterPro" id="IPR005841">
    <property type="entry name" value="Alpha-D-phosphohexomutase_SF"/>
</dbReference>
<proteinExistence type="inferred from homology"/>
<evidence type="ECO:0000259" key="9">
    <source>
        <dbReference type="Pfam" id="PF00408"/>
    </source>
</evidence>
<dbReference type="InterPro" id="IPR005845">
    <property type="entry name" value="A-D-PHexomutase_a/b/a-II"/>
</dbReference>
<reference evidence="13 14" key="1">
    <citation type="journal article" date="2013" name="PLoS ONE">
        <title>Enrichment and Genome Sequence of the Group I.1a Ammonia-Oxidizing Archaeon ?Ca. Nitrosotenuis uzonensis? Representing a Clade Globally.</title>
        <authorList>
            <person name="Lebedeva E.V."/>
            <person name="Hatzenpichler R."/>
            <person name="Pelletier E."/>
            <person name="Schuster N."/>
            <person name="Hauzmayer S."/>
            <person name="Bulaev A."/>
            <person name="Grigor'eva N.V."/>
            <person name="Galushko A."/>
            <person name="Schmid M."/>
            <person name="Palatinszky M."/>
            <person name="Le Paslier D."/>
            <person name="Daims H."/>
            <person name="Wagner M."/>
        </authorList>
    </citation>
    <scope>NUCLEOTIDE SEQUENCE [LARGE SCALE GENOMIC DNA]</scope>
    <source>
        <strain evidence="13 14">N4</strain>
    </source>
</reference>
<evidence type="ECO:0000259" key="10">
    <source>
        <dbReference type="Pfam" id="PF02878"/>
    </source>
</evidence>
<dbReference type="Gene3D" id="3.40.120.10">
    <property type="entry name" value="Alpha-D-Glucose-1,6-Bisphosphate, subunit A, domain 3"/>
    <property type="match status" value="3"/>
</dbReference>
<dbReference type="Proteomes" id="UP000018159">
    <property type="component" value="Unassembled WGS sequence"/>
</dbReference>
<keyword evidence="14" id="KW-1185">Reference proteome</keyword>
<dbReference type="AlphaFoldDB" id="V6AR56"/>
<evidence type="ECO:0000259" key="12">
    <source>
        <dbReference type="Pfam" id="PF02880"/>
    </source>
</evidence>
<dbReference type="InterPro" id="IPR005846">
    <property type="entry name" value="A-D-PHexomutase_a/b/a-III"/>
</dbReference>
<feature type="domain" description="Alpha-D-phosphohexomutase alpha/beta/alpha" evidence="10">
    <location>
        <begin position="38"/>
        <end position="167"/>
    </location>
</feature>
<feature type="domain" description="Alpha-D-phosphohexomutase alpha/beta/alpha" evidence="11">
    <location>
        <begin position="185"/>
        <end position="285"/>
    </location>
</feature>
<dbReference type="InterPro" id="IPR016055">
    <property type="entry name" value="A-D-PHexomutase_a/b/a-I/II/III"/>
</dbReference>
<dbReference type="GO" id="GO:0000287">
    <property type="term" value="F:magnesium ion binding"/>
    <property type="evidence" value="ECO:0007669"/>
    <property type="project" value="InterPro"/>
</dbReference>
<dbReference type="SUPFAM" id="SSF55957">
    <property type="entry name" value="Phosphoglucomutase, C-terminal domain"/>
    <property type="match status" value="1"/>
</dbReference>
<dbReference type="InterPro" id="IPR005843">
    <property type="entry name" value="A-D-PHexomutase_C"/>
</dbReference>
<evidence type="ECO:0000313" key="14">
    <source>
        <dbReference type="Proteomes" id="UP000018159"/>
    </source>
</evidence>
<evidence type="ECO:0000256" key="8">
    <source>
        <dbReference type="SAM" id="Coils"/>
    </source>
</evidence>
<dbReference type="PANTHER" id="PTHR43771">
    <property type="entry name" value="PHOSPHOMANNOMUTASE"/>
    <property type="match status" value="1"/>
</dbReference>
<comment type="cofactor">
    <cofactor evidence="1">
        <name>Mg(2+)</name>
        <dbReference type="ChEBI" id="CHEBI:18420"/>
    </cofactor>
</comment>
<evidence type="ECO:0000256" key="4">
    <source>
        <dbReference type="ARBA" id="ARBA00022723"/>
    </source>
</evidence>
<dbReference type="FunFam" id="3.40.120.10:FF:000001">
    <property type="entry name" value="Phosphoglucosamine mutase"/>
    <property type="match status" value="1"/>
</dbReference>
<evidence type="ECO:0000256" key="6">
    <source>
        <dbReference type="ARBA" id="ARBA00023235"/>
    </source>
</evidence>
<evidence type="ECO:0000256" key="3">
    <source>
        <dbReference type="ARBA" id="ARBA00022553"/>
    </source>
</evidence>
<dbReference type="Pfam" id="PF00408">
    <property type="entry name" value="PGM_PMM_IV"/>
    <property type="match status" value="1"/>
</dbReference>
<gene>
    <name evidence="13" type="ORF">NITUZ_140192</name>
</gene>
<keyword evidence="6 13" id="KW-0413">Isomerase</keyword>